<evidence type="ECO:0000256" key="4">
    <source>
        <dbReference type="ARBA" id="ARBA00022989"/>
    </source>
</evidence>
<feature type="transmembrane region" description="Helical" evidence="7">
    <location>
        <begin position="669"/>
        <end position="690"/>
    </location>
</feature>
<feature type="region of interest" description="Disordered" evidence="6">
    <location>
        <begin position="1"/>
        <end position="301"/>
    </location>
</feature>
<dbReference type="SUPFAM" id="SSF161111">
    <property type="entry name" value="Cation efflux protein transmembrane domain-like"/>
    <property type="match status" value="1"/>
</dbReference>
<feature type="compositionally biased region" description="Basic and acidic residues" evidence="6">
    <location>
        <begin position="1048"/>
        <end position="1058"/>
    </location>
</feature>
<comment type="subcellular location">
    <subcellularLocation>
        <location evidence="1">Membrane</location>
        <topology evidence="1">Multi-pass membrane protein</topology>
    </subcellularLocation>
</comment>
<keyword evidence="5 7" id="KW-0472">Membrane</keyword>
<dbReference type="InterPro" id="IPR058533">
    <property type="entry name" value="Cation_efflux_TM"/>
</dbReference>
<evidence type="ECO:0000256" key="3">
    <source>
        <dbReference type="ARBA" id="ARBA00022692"/>
    </source>
</evidence>
<feature type="compositionally biased region" description="Low complexity" evidence="6">
    <location>
        <begin position="102"/>
        <end position="119"/>
    </location>
</feature>
<feature type="domain" description="Cation efflux protein transmembrane" evidence="8">
    <location>
        <begin position="617"/>
        <end position="803"/>
    </location>
</feature>
<feature type="region of interest" description="Disordered" evidence="6">
    <location>
        <begin position="969"/>
        <end position="1069"/>
    </location>
</feature>
<dbReference type="InterPro" id="IPR027469">
    <property type="entry name" value="Cation_efflux_TMD_sf"/>
</dbReference>
<feature type="transmembrane region" description="Helical" evidence="7">
    <location>
        <begin position="628"/>
        <end position="645"/>
    </location>
</feature>
<dbReference type="STRING" id="215250.A0A316YP72"/>
<dbReference type="GeneID" id="37043622"/>
<dbReference type="Proteomes" id="UP000245768">
    <property type="component" value="Unassembled WGS sequence"/>
</dbReference>
<name>A0A316YP72_9BASI</name>
<feature type="region of interest" description="Disordered" evidence="6">
    <location>
        <begin position="481"/>
        <end position="505"/>
    </location>
</feature>
<evidence type="ECO:0000313" key="9">
    <source>
        <dbReference type="EMBL" id="PWN90458.1"/>
    </source>
</evidence>
<dbReference type="RefSeq" id="XP_025377656.1">
    <property type="nucleotide sequence ID" value="XM_025521706.1"/>
</dbReference>
<dbReference type="EMBL" id="KZ819636">
    <property type="protein sequence ID" value="PWN90458.1"/>
    <property type="molecule type" value="Genomic_DNA"/>
</dbReference>
<proteinExistence type="predicted"/>
<feature type="compositionally biased region" description="Basic residues" evidence="6">
    <location>
        <begin position="339"/>
        <end position="348"/>
    </location>
</feature>
<evidence type="ECO:0000256" key="5">
    <source>
        <dbReference type="ARBA" id="ARBA00023136"/>
    </source>
</evidence>
<reference evidence="9 10" key="1">
    <citation type="journal article" date="2018" name="Mol. Biol. Evol.">
        <title>Broad Genomic Sampling Reveals a Smut Pathogenic Ancestry of the Fungal Clade Ustilaginomycotina.</title>
        <authorList>
            <person name="Kijpornyongpan T."/>
            <person name="Mondo S.J."/>
            <person name="Barry K."/>
            <person name="Sandor L."/>
            <person name="Lee J."/>
            <person name="Lipzen A."/>
            <person name="Pangilinan J."/>
            <person name="LaButti K."/>
            <person name="Hainaut M."/>
            <person name="Henrissat B."/>
            <person name="Grigoriev I.V."/>
            <person name="Spatafora J.W."/>
            <person name="Aime M.C."/>
        </authorList>
    </citation>
    <scope>NUCLEOTIDE SEQUENCE [LARGE SCALE GENOMIC DNA]</scope>
    <source>
        <strain evidence="9 10">MCA 4198</strain>
    </source>
</reference>
<dbReference type="OrthoDB" id="5382797at2759"/>
<evidence type="ECO:0000256" key="7">
    <source>
        <dbReference type="SAM" id="Phobius"/>
    </source>
</evidence>
<sequence length="1096" mass="116914">MQTSSSDASLISDKSSTSTDTQSAATRSTASSSSSSLVSTIPVSVPDPEAGKSAAATTTTTTGAAAAAAAPAKKHRSVRSLTREYETQTSEAASADGPTAFPLSSSPPSASSSANSLSPIRDRERRPSAGSFSSAHSRKPSVLLASPSYPSTLAVNEPHAHYQRQRTISGNSIRSNSGELARTPSVRLASPNYPSTFQQQQTSPTSPPQSVQPLPTRPSVTTSLSADSLSNGALSSSTSMSATPSGRSTPMMHRRKKSSKDINLANGDASGHDMLPTLSVSFDGSDEQLDENGAAGYDNDDKKVAAMHDDDDEAMDGLGELSDNASPKKAMSAAERRDHSRKHSRVHSRNLSVFFPRPGSEAEREADEIRANDNFDRQPHRIQTTGLVAQDTSSSGSSTSEGSALTANGLTVPLDDVGVPVSPTKSRRGHHRKHSVNHALFDGAHLQVGRGASDIPLNDLSTPSTAASPWTAFSFYDASDEPAHQHHHHPHHHHDAHTHSHTHEHANDKVAAAFPSSSSLHAALSEPLWASLPASHRPLFVFGLSHFALGAALWVSGQSGDSLSMTGLGYLVVFDALGILSSCGAEWFGESWKRQRERKALKRGAKRDHSSSRVDELRRPYGSHRVETLLYFVQSIYLLFASVYVCKESIEHALLEGSEEHHEEDDVGLVLPTVMLVLATAVSLFSNLVLHNHAKLVAACGISTAASEAASSSPLSARSRRRGHGRAGSVLVDPKALAGPFLHLISNPFSLTVLFFSTVLALASIIMPPFQVAALDKVLAGMESAAMAYVAWPASKALGKVLLQTAPSVVAPLNVHLNRTIKTIEDHRLVTYVAPPNLWQLTPPTSALSAGAAVGLGSSANGNIAHASPSKLTSILPASSGLVGGAGASRTAKHAALVATLKIFIKDEATDDDVLDVTRWAWQLAAPSVGAGAGLKPGDTLRGSIRAGELIVEVQREGARDRFLASAKDKYGGHHHHHHDHEHHGHGHSHEHDDHHHQDHHHDHGHSHGHDHHHDHAGHSHSSHAHHSHSHHDHSAHGHNGHSHHHDHSQPSHSEHQHSPHSHSHHHEDNHLHAAVPISTGPQHQQHLHNNHSHHH</sequence>
<feature type="compositionally biased region" description="Polar residues" evidence="6">
    <location>
        <begin position="165"/>
        <end position="178"/>
    </location>
</feature>
<dbReference type="InParanoid" id="A0A316YP72"/>
<dbReference type="GO" id="GO:0006882">
    <property type="term" value="P:intracellular zinc ion homeostasis"/>
    <property type="evidence" value="ECO:0007669"/>
    <property type="project" value="InterPro"/>
</dbReference>
<feature type="compositionally biased region" description="Low complexity" evidence="6">
    <location>
        <begin position="194"/>
        <end position="214"/>
    </location>
</feature>
<feature type="compositionally biased region" description="Basic residues" evidence="6">
    <location>
        <begin position="485"/>
        <end position="496"/>
    </location>
</feature>
<evidence type="ECO:0000256" key="2">
    <source>
        <dbReference type="ARBA" id="ARBA00022448"/>
    </source>
</evidence>
<dbReference type="GO" id="GO:0005385">
    <property type="term" value="F:zinc ion transmembrane transporter activity"/>
    <property type="evidence" value="ECO:0007669"/>
    <property type="project" value="InterPro"/>
</dbReference>
<feature type="region of interest" description="Disordered" evidence="6">
    <location>
        <begin position="387"/>
        <end position="406"/>
    </location>
</feature>
<dbReference type="Pfam" id="PF01545">
    <property type="entry name" value="Cation_efflux"/>
    <property type="match status" value="1"/>
</dbReference>
<dbReference type="Gene3D" id="1.20.1510.10">
    <property type="entry name" value="Cation efflux protein transmembrane domain"/>
    <property type="match status" value="1"/>
</dbReference>
<keyword evidence="10" id="KW-1185">Reference proteome</keyword>
<keyword evidence="4 7" id="KW-1133">Transmembrane helix</keyword>
<keyword evidence="2" id="KW-0813">Transport</keyword>
<accession>A0A316YP72</accession>
<evidence type="ECO:0000313" key="10">
    <source>
        <dbReference type="Proteomes" id="UP000245768"/>
    </source>
</evidence>
<evidence type="ECO:0000256" key="6">
    <source>
        <dbReference type="SAM" id="MobiDB-lite"/>
    </source>
</evidence>
<feature type="compositionally biased region" description="Basic residues" evidence="6">
    <location>
        <begin position="973"/>
        <end position="987"/>
    </location>
</feature>
<evidence type="ECO:0000259" key="8">
    <source>
        <dbReference type="Pfam" id="PF01545"/>
    </source>
</evidence>
<dbReference type="GO" id="GO:0016020">
    <property type="term" value="C:membrane"/>
    <property type="evidence" value="ECO:0007669"/>
    <property type="project" value="UniProtKB-SubCell"/>
</dbReference>
<dbReference type="GO" id="GO:0031410">
    <property type="term" value="C:cytoplasmic vesicle"/>
    <property type="evidence" value="ECO:0007669"/>
    <property type="project" value="TreeGrafter"/>
</dbReference>
<feature type="compositionally biased region" description="Low complexity" evidence="6">
    <location>
        <begin position="392"/>
        <end position="403"/>
    </location>
</feature>
<dbReference type="PANTHER" id="PTHR45755">
    <property type="match status" value="1"/>
</dbReference>
<evidence type="ECO:0000256" key="1">
    <source>
        <dbReference type="ARBA" id="ARBA00004141"/>
    </source>
</evidence>
<dbReference type="InterPro" id="IPR045316">
    <property type="entry name" value="Msc2-like"/>
</dbReference>
<feature type="transmembrane region" description="Helical" evidence="7">
    <location>
        <begin position="749"/>
        <end position="770"/>
    </location>
</feature>
<organism evidence="9 10">
    <name type="scientific">Acaromyces ingoldii</name>
    <dbReference type="NCBI Taxonomy" id="215250"/>
    <lineage>
        <taxon>Eukaryota</taxon>
        <taxon>Fungi</taxon>
        <taxon>Dikarya</taxon>
        <taxon>Basidiomycota</taxon>
        <taxon>Ustilaginomycotina</taxon>
        <taxon>Exobasidiomycetes</taxon>
        <taxon>Exobasidiales</taxon>
        <taxon>Cryptobasidiaceae</taxon>
        <taxon>Acaromyces</taxon>
    </lineage>
</organism>
<feature type="region of interest" description="Disordered" evidence="6">
    <location>
        <begin position="313"/>
        <end position="348"/>
    </location>
</feature>
<feature type="compositionally biased region" description="Basic and acidic residues" evidence="6">
    <location>
        <begin position="988"/>
        <end position="1018"/>
    </location>
</feature>
<feature type="compositionally biased region" description="Basic residues" evidence="6">
    <location>
        <begin position="1019"/>
        <end position="1047"/>
    </location>
</feature>
<feature type="compositionally biased region" description="Low complexity" evidence="6">
    <location>
        <begin position="223"/>
        <end position="248"/>
    </location>
</feature>
<feature type="transmembrane region" description="Helical" evidence="7">
    <location>
        <begin position="568"/>
        <end position="589"/>
    </location>
</feature>
<gene>
    <name evidence="9" type="ORF">FA10DRAFT_266933</name>
</gene>
<dbReference type="PANTHER" id="PTHR45755:SF5">
    <property type="entry name" value="ZINC TRANSPORTER"/>
    <property type="match status" value="1"/>
</dbReference>
<dbReference type="GO" id="GO:1904257">
    <property type="term" value="P:zinc ion import into Golgi lumen"/>
    <property type="evidence" value="ECO:0007669"/>
    <property type="project" value="TreeGrafter"/>
</dbReference>
<keyword evidence="3 7" id="KW-0812">Transmembrane</keyword>
<feature type="compositionally biased region" description="Low complexity" evidence="6">
    <location>
        <begin position="1"/>
        <end position="40"/>
    </location>
</feature>
<feature type="compositionally biased region" description="Low complexity" evidence="6">
    <location>
        <begin position="54"/>
        <end position="71"/>
    </location>
</feature>
<dbReference type="GO" id="GO:0005794">
    <property type="term" value="C:Golgi apparatus"/>
    <property type="evidence" value="ECO:0007669"/>
    <property type="project" value="TreeGrafter"/>
</dbReference>
<protein>
    <recommendedName>
        <fullName evidence="8">Cation efflux protein transmembrane domain-containing protein</fullName>
    </recommendedName>
</protein>
<dbReference type="AlphaFoldDB" id="A0A316YP72"/>